<reference evidence="3" key="2">
    <citation type="submission" date="2015-01" db="EMBL/GenBank/DDBJ databases">
        <title>Evolutionary Origins and Diversification of the Mycorrhizal Mutualists.</title>
        <authorList>
            <consortium name="DOE Joint Genome Institute"/>
            <consortium name="Mycorrhizal Genomics Consortium"/>
            <person name="Kohler A."/>
            <person name="Kuo A."/>
            <person name="Nagy L.G."/>
            <person name="Floudas D."/>
            <person name="Copeland A."/>
            <person name="Barry K.W."/>
            <person name="Cichocki N."/>
            <person name="Veneault-Fourrey C."/>
            <person name="LaButti K."/>
            <person name="Lindquist E.A."/>
            <person name="Lipzen A."/>
            <person name="Lundell T."/>
            <person name="Morin E."/>
            <person name="Murat C."/>
            <person name="Riley R."/>
            <person name="Ohm R."/>
            <person name="Sun H."/>
            <person name="Tunlid A."/>
            <person name="Henrissat B."/>
            <person name="Grigoriev I.V."/>
            <person name="Hibbett D.S."/>
            <person name="Martin F."/>
        </authorList>
    </citation>
    <scope>NUCLEOTIDE SEQUENCE [LARGE SCALE GENOMIC DNA]</scope>
    <source>
        <strain evidence="3">LaAM-08-1</strain>
    </source>
</reference>
<reference evidence="2 3" key="1">
    <citation type="submission" date="2014-04" db="EMBL/GenBank/DDBJ databases">
        <authorList>
            <consortium name="DOE Joint Genome Institute"/>
            <person name="Kuo A."/>
            <person name="Kohler A."/>
            <person name="Nagy L.G."/>
            <person name="Floudas D."/>
            <person name="Copeland A."/>
            <person name="Barry K.W."/>
            <person name="Cichocki N."/>
            <person name="Veneault-Fourrey C."/>
            <person name="LaButti K."/>
            <person name="Lindquist E.A."/>
            <person name="Lipzen A."/>
            <person name="Lundell T."/>
            <person name="Morin E."/>
            <person name="Murat C."/>
            <person name="Sun H."/>
            <person name="Tunlid A."/>
            <person name="Henrissat B."/>
            <person name="Grigoriev I.V."/>
            <person name="Hibbett D.S."/>
            <person name="Martin F."/>
            <person name="Nordberg H.P."/>
            <person name="Cantor M.N."/>
            <person name="Hua S.X."/>
        </authorList>
    </citation>
    <scope>NUCLEOTIDE SEQUENCE [LARGE SCALE GENOMIC DNA]</scope>
    <source>
        <strain evidence="2 3">LaAM-08-1</strain>
    </source>
</reference>
<accession>A0A0C9XJY1</accession>
<feature type="non-terminal residue" evidence="2">
    <location>
        <position position="1"/>
    </location>
</feature>
<name>A0A0C9XJY1_9AGAR</name>
<evidence type="ECO:0000313" key="3">
    <source>
        <dbReference type="Proteomes" id="UP000054477"/>
    </source>
</evidence>
<dbReference type="STRING" id="1095629.A0A0C9XJY1"/>
<dbReference type="HOGENOM" id="CLU_2102685_0_0_1"/>
<dbReference type="EMBL" id="KN838560">
    <property type="protein sequence ID" value="KIK05351.1"/>
    <property type="molecule type" value="Genomic_DNA"/>
</dbReference>
<gene>
    <name evidence="2" type="ORF">K443DRAFT_34820</name>
</gene>
<feature type="compositionally biased region" description="Basic and acidic residues" evidence="1">
    <location>
        <begin position="64"/>
        <end position="73"/>
    </location>
</feature>
<feature type="non-terminal residue" evidence="2">
    <location>
        <position position="116"/>
    </location>
</feature>
<sequence>PPTSSTPPSMASRTRAKDTKTRSRTIQSTPPSRKRGPLNAGEQQNKHQKKRQADPGEQMEDTEEKGAEEESRVAKKARKKGTKKPRAKKQRYAPPKTSAARAAEDVAEGVPTKLMP</sequence>
<feature type="compositionally biased region" description="Basic residues" evidence="1">
    <location>
        <begin position="74"/>
        <end position="91"/>
    </location>
</feature>
<feature type="region of interest" description="Disordered" evidence="1">
    <location>
        <begin position="1"/>
        <end position="116"/>
    </location>
</feature>
<evidence type="ECO:0000256" key="1">
    <source>
        <dbReference type="SAM" id="MobiDB-lite"/>
    </source>
</evidence>
<dbReference type="Proteomes" id="UP000054477">
    <property type="component" value="Unassembled WGS sequence"/>
</dbReference>
<proteinExistence type="predicted"/>
<protein>
    <submittedName>
        <fullName evidence="2">Uncharacterized protein</fullName>
    </submittedName>
</protein>
<organism evidence="2 3">
    <name type="scientific">Laccaria amethystina LaAM-08-1</name>
    <dbReference type="NCBI Taxonomy" id="1095629"/>
    <lineage>
        <taxon>Eukaryota</taxon>
        <taxon>Fungi</taxon>
        <taxon>Dikarya</taxon>
        <taxon>Basidiomycota</taxon>
        <taxon>Agaricomycotina</taxon>
        <taxon>Agaricomycetes</taxon>
        <taxon>Agaricomycetidae</taxon>
        <taxon>Agaricales</taxon>
        <taxon>Agaricineae</taxon>
        <taxon>Hydnangiaceae</taxon>
        <taxon>Laccaria</taxon>
    </lineage>
</organism>
<dbReference type="AlphaFoldDB" id="A0A0C9XJY1"/>
<keyword evidence="3" id="KW-1185">Reference proteome</keyword>
<evidence type="ECO:0000313" key="2">
    <source>
        <dbReference type="EMBL" id="KIK05351.1"/>
    </source>
</evidence>